<sequence>MYTLNCKGRILEINRPLVMGIINITPDSFFTGSRQQQVDGMLRQAEKMLLEGAAILDIGGQSTRPGSDLITAEEELQRVVEPVKTLHEHFPEAFISVDTFYSKVAKETVENGACIINDVSGGTLDEDMLSTVGKLKVPYICMHMRGTPQNMHEFAHYENVTREVLDFFIERIDLCKKNGIHDIIVDPGLGFAKTFAHNFEILKNLSVLKMLEKPLLIGLSRKGMIYRTLGTTAEEALNGTTVLNTVSLMNGASILRVHDVREAVEAVKLVGAINSQ</sequence>
<evidence type="ECO:0000259" key="9">
    <source>
        <dbReference type="PROSITE" id="PS50972"/>
    </source>
</evidence>
<proteinExistence type="predicted"/>
<name>A0A9E2W2A2_9BACT</name>
<feature type="domain" description="Pterin-binding" evidence="9">
    <location>
        <begin position="16"/>
        <end position="268"/>
    </location>
</feature>
<dbReference type="PANTHER" id="PTHR20941">
    <property type="entry name" value="FOLATE SYNTHESIS PROTEINS"/>
    <property type="match status" value="1"/>
</dbReference>
<dbReference type="EC" id="2.5.1.15" evidence="4"/>
<evidence type="ECO:0000313" key="10">
    <source>
        <dbReference type="EMBL" id="MBV4355579.1"/>
    </source>
</evidence>
<dbReference type="GO" id="GO:0046872">
    <property type="term" value="F:metal ion binding"/>
    <property type="evidence" value="ECO:0007669"/>
    <property type="project" value="UniProtKB-KW"/>
</dbReference>
<accession>A0A9E2W2A2</accession>
<evidence type="ECO:0000256" key="5">
    <source>
        <dbReference type="ARBA" id="ARBA00022679"/>
    </source>
</evidence>
<evidence type="ECO:0000256" key="4">
    <source>
        <dbReference type="ARBA" id="ARBA00012458"/>
    </source>
</evidence>
<dbReference type="GO" id="GO:0004156">
    <property type="term" value="F:dihydropteroate synthase activity"/>
    <property type="evidence" value="ECO:0007669"/>
    <property type="project" value="UniProtKB-EC"/>
</dbReference>
<comment type="pathway">
    <text evidence="3">Cofactor biosynthesis; tetrahydrofolate biosynthesis; 7,8-dihydrofolate from 2-amino-4-hydroxy-6-hydroxymethyl-7,8-dihydropteridine diphosphate and 4-aminobenzoate: step 1/2.</text>
</comment>
<gene>
    <name evidence="10" type="primary">folP</name>
    <name evidence="10" type="ORF">KTO63_00375</name>
</gene>
<dbReference type="PROSITE" id="PS50972">
    <property type="entry name" value="PTERIN_BINDING"/>
    <property type="match status" value="1"/>
</dbReference>
<dbReference type="GO" id="GO:0005829">
    <property type="term" value="C:cytosol"/>
    <property type="evidence" value="ECO:0007669"/>
    <property type="project" value="TreeGrafter"/>
</dbReference>
<evidence type="ECO:0000256" key="7">
    <source>
        <dbReference type="ARBA" id="ARBA00022842"/>
    </source>
</evidence>
<keyword evidence="7" id="KW-0460">Magnesium</keyword>
<protein>
    <recommendedName>
        <fullName evidence="4">dihydropteroate synthase</fullName>
        <ecNumber evidence="4">2.5.1.15</ecNumber>
    </recommendedName>
</protein>
<dbReference type="PROSITE" id="PS00793">
    <property type="entry name" value="DHPS_2"/>
    <property type="match status" value="1"/>
</dbReference>
<comment type="caution">
    <text evidence="10">The sequence shown here is derived from an EMBL/GenBank/DDBJ whole genome shotgun (WGS) entry which is preliminary data.</text>
</comment>
<dbReference type="InterPro" id="IPR006390">
    <property type="entry name" value="DHP_synth_dom"/>
</dbReference>
<dbReference type="Proteomes" id="UP000812270">
    <property type="component" value="Unassembled WGS sequence"/>
</dbReference>
<dbReference type="CDD" id="cd00739">
    <property type="entry name" value="DHPS"/>
    <property type="match status" value="1"/>
</dbReference>
<dbReference type="EMBL" id="JAHSPG010000001">
    <property type="protein sequence ID" value="MBV4355579.1"/>
    <property type="molecule type" value="Genomic_DNA"/>
</dbReference>
<evidence type="ECO:0000256" key="1">
    <source>
        <dbReference type="ARBA" id="ARBA00000012"/>
    </source>
</evidence>
<organism evidence="10 11">
    <name type="scientific">Pinibacter aurantiacus</name>
    <dbReference type="NCBI Taxonomy" id="2851599"/>
    <lineage>
        <taxon>Bacteria</taxon>
        <taxon>Pseudomonadati</taxon>
        <taxon>Bacteroidota</taxon>
        <taxon>Chitinophagia</taxon>
        <taxon>Chitinophagales</taxon>
        <taxon>Chitinophagaceae</taxon>
        <taxon>Pinibacter</taxon>
    </lineage>
</organism>
<dbReference type="GO" id="GO:0046654">
    <property type="term" value="P:tetrahydrofolate biosynthetic process"/>
    <property type="evidence" value="ECO:0007669"/>
    <property type="project" value="TreeGrafter"/>
</dbReference>
<evidence type="ECO:0000256" key="2">
    <source>
        <dbReference type="ARBA" id="ARBA00001946"/>
    </source>
</evidence>
<dbReference type="InterPro" id="IPR045031">
    <property type="entry name" value="DHP_synth-like"/>
</dbReference>
<keyword evidence="6" id="KW-0479">Metal-binding</keyword>
<dbReference type="NCBIfam" id="TIGR01496">
    <property type="entry name" value="DHPS"/>
    <property type="match status" value="1"/>
</dbReference>
<evidence type="ECO:0000256" key="8">
    <source>
        <dbReference type="ARBA" id="ARBA00022909"/>
    </source>
</evidence>
<reference evidence="10" key="1">
    <citation type="submission" date="2021-06" db="EMBL/GenBank/DDBJ databases">
        <authorList>
            <person name="Huq M.A."/>
        </authorList>
    </citation>
    <scope>NUCLEOTIDE SEQUENCE</scope>
    <source>
        <strain evidence="10">MAH-26</strain>
    </source>
</reference>
<dbReference type="PANTHER" id="PTHR20941:SF1">
    <property type="entry name" value="FOLIC ACID SYNTHESIS PROTEIN FOL1"/>
    <property type="match status" value="1"/>
</dbReference>
<comment type="catalytic activity">
    <reaction evidence="1">
        <text>(7,8-dihydropterin-6-yl)methyl diphosphate + 4-aminobenzoate = 7,8-dihydropteroate + diphosphate</text>
        <dbReference type="Rhea" id="RHEA:19949"/>
        <dbReference type="ChEBI" id="CHEBI:17836"/>
        <dbReference type="ChEBI" id="CHEBI:17839"/>
        <dbReference type="ChEBI" id="CHEBI:33019"/>
        <dbReference type="ChEBI" id="CHEBI:72950"/>
        <dbReference type="EC" id="2.5.1.15"/>
    </reaction>
</comment>
<evidence type="ECO:0000256" key="3">
    <source>
        <dbReference type="ARBA" id="ARBA00004763"/>
    </source>
</evidence>
<keyword evidence="8" id="KW-0289">Folate biosynthesis</keyword>
<comment type="cofactor">
    <cofactor evidence="2">
        <name>Mg(2+)</name>
        <dbReference type="ChEBI" id="CHEBI:18420"/>
    </cofactor>
</comment>
<dbReference type="InterPro" id="IPR000489">
    <property type="entry name" value="Pterin-binding_dom"/>
</dbReference>
<evidence type="ECO:0000256" key="6">
    <source>
        <dbReference type="ARBA" id="ARBA00022723"/>
    </source>
</evidence>
<keyword evidence="11" id="KW-1185">Reference proteome</keyword>
<dbReference type="AlphaFoldDB" id="A0A9E2W2A2"/>
<dbReference type="Pfam" id="PF00809">
    <property type="entry name" value="Pterin_bind"/>
    <property type="match status" value="1"/>
</dbReference>
<dbReference type="GO" id="GO:0046656">
    <property type="term" value="P:folic acid biosynthetic process"/>
    <property type="evidence" value="ECO:0007669"/>
    <property type="project" value="UniProtKB-KW"/>
</dbReference>
<keyword evidence="5 10" id="KW-0808">Transferase</keyword>
<evidence type="ECO:0000313" key="11">
    <source>
        <dbReference type="Proteomes" id="UP000812270"/>
    </source>
</evidence>